<feature type="compositionally biased region" description="Basic and acidic residues" evidence="1">
    <location>
        <begin position="53"/>
        <end position="66"/>
    </location>
</feature>
<organism evidence="2 3">
    <name type="scientific">Populus alba x Populus x berolinensis</name>
    <dbReference type="NCBI Taxonomy" id="444605"/>
    <lineage>
        <taxon>Eukaryota</taxon>
        <taxon>Viridiplantae</taxon>
        <taxon>Streptophyta</taxon>
        <taxon>Embryophyta</taxon>
        <taxon>Tracheophyta</taxon>
        <taxon>Spermatophyta</taxon>
        <taxon>Magnoliopsida</taxon>
        <taxon>eudicotyledons</taxon>
        <taxon>Gunneridae</taxon>
        <taxon>Pentapetalae</taxon>
        <taxon>rosids</taxon>
        <taxon>fabids</taxon>
        <taxon>Malpighiales</taxon>
        <taxon>Salicaceae</taxon>
        <taxon>Saliceae</taxon>
        <taxon>Populus</taxon>
    </lineage>
</organism>
<protein>
    <submittedName>
        <fullName evidence="2">Uncharacterized protein</fullName>
    </submittedName>
</protein>
<evidence type="ECO:0000313" key="2">
    <source>
        <dbReference type="EMBL" id="KAJ6981168.1"/>
    </source>
</evidence>
<evidence type="ECO:0000256" key="1">
    <source>
        <dbReference type="SAM" id="MobiDB-lite"/>
    </source>
</evidence>
<name>A0AAD6M8Z1_9ROSI</name>
<proteinExistence type="predicted"/>
<keyword evidence="3" id="KW-1185">Reference proteome</keyword>
<accession>A0AAD6M8Z1</accession>
<gene>
    <name evidence="2" type="ORF">NC653_024539</name>
</gene>
<reference evidence="2" key="1">
    <citation type="journal article" date="2023" name="Mol. Ecol. Resour.">
        <title>Chromosome-level genome assembly of a triploid poplar Populus alba 'Berolinensis'.</title>
        <authorList>
            <person name="Chen S."/>
            <person name="Yu Y."/>
            <person name="Wang X."/>
            <person name="Wang S."/>
            <person name="Zhang T."/>
            <person name="Zhou Y."/>
            <person name="He R."/>
            <person name="Meng N."/>
            <person name="Wang Y."/>
            <person name="Liu W."/>
            <person name="Liu Z."/>
            <person name="Liu J."/>
            <person name="Guo Q."/>
            <person name="Huang H."/>
            <person name="Sederoff R.R."/>
            <person name="Wang G."/>
            <person name="Qu G."/>
            <person name="Chen S."/>
        </authorList>
    </citation>
    <scope>NUCLEOTIDE SEQUENCE</scope>
    <source>
        <strain evidence="2">SC-2020</strain>
    </source>
</reference>
<dbReference type="AlphaFoldDB" id="A0AAD6M8Z1"/>
<feature type="region of interest" description="Disordered" evidence="1">
    <location>
        <begin position="45"/>
        <end position="66"/>
    </location>
</feature>
<comment type="caution">
    <text evidence="2">The sequence shown here is derived from an EMBL/GenBank/DDBJ whole genome shotgun (WGS) entry which is preliminary data.</text>
</comment>
<dbReference type="EMBL" id="JAQIZT010000010">
    <property type="protein sequence ID" value="KAJ6981168.1"/>
    <property type="molecule type" value="Genomic_DNA"/>
</dbReference>
<dbReference type="Proteomes" id="UP001164929">
    <property type="component" value="Chromosome 10"/>
</dbReference>
<sequence length="66" mass="7099">MCKRDQNGTLVDHFPSRRSKLMVAALIFLPSSRGQGETPLSLTVKAATSTRPEGGKNKGRETSSPV</sequence>
<evidence type="ECO:0000313" key="3">
    <source>
        <dbReference type="Proteomes" id="UP001164929"/>
    </source>
</evidence>